<keyword evidence="3" id="KW-1185">Reference proteome</keyword>
<feature type="region of interest" description="Disordered" evidence="1">
    <location>
        <begin position="28"/>
        <end position="151"/>
    </location>
</feature>
<evidence type="ECO:0000313" key="3">
    <source>
        <dbReference type="Proteomes" id="UP000826656"/>
    </source>
</evidence>
<evidence type="ECO:0000256" key="1">
    <source>
        <dbReference type="SAM" id="MobiDB-lite"/>
    </source>
</evidence>
<proteinExistence type="predicted"/>
<evidence type="ECO:0000313" key="2">
    <source>
        <dbReference type="EMBL" id="KAH0769852.1"/>
    </source>
</evidence>
<dbReference type="Proteomes" id="UP000826656">
    <property type="component" value="Unassembled WGS sequence"/>
</dbReference>
<accession>A0ABQ7VMV7</accession>
<gene>
    <name evidence="2" type="ORF">KY290_013833</name>
</gene>
<sequence length="151" mass="15606">MPFPIIFRSDNSCLLCLEAGGWGPRGTTSIEAGVGRGTSGHDGTSRWGWGRGPRDTTVPRGQSGEGLRERLYLGARVRRTSGYDGTSGEGRASGHDGASRRGEGASKNDGASRRGEGGLGERRCIEAGKGGPRGTTMPRSKGEGNSGKDGA</sequence>
<protein>
    <submittedName>
        <fullName evidence="2">Uncharacterized protein</fullName>
    </submittedName>
</protein>
<feature type="compositionally biased region" description="Basic and acidic residues" evidence="1">
    <location>
        <begin position="92"/>
        <end position="126"/>
    </location>
</feature>
<reference evidence="2 3" key="1">
    <citation type="journal article" date="2021" name="bioRxiv">
        <title>Chromosome-scale and haplotype-resolved genome assembly of a tetraploid potato cultivar.</title>
        <authorList>
            <person name="Sun H."/>
            <person name="Jiao W.-B."/>
            <person name="Krause K."/>
            <person name="Campoy J.A."/>
            <person name="Goel M."/>
            <person name="Folz-Donahue K."/>
            <person name="Kukat C."/>
            <person name="Huettel B."/>
            <person name="Schneeberger K."/>
        </authorList>
    </citation>
    <scope>NUCLEOTIDE SEQUENCE [LARGE SCALE GENOMIC DNA]</scope>
    <source>
        <strain evidence="2">SolTubOtavaFocal</strain>
        <tissue evidence="2">Leaves</tissue>
    </source>
</reference>
<name>A0ABQ7VMV7_SOLTU</name>
<dbReference type="EMBL" id="JAIVGD010000011">
    <property type="protein sequence ID" value="KAH0769852.1"/>
    <property type="molecule type" value="Genomic_DNA"/>
</dbReference>
<comment type="caution">
    <text evidence="2">The sequence shown here is derived from an EMBL/GenBank/DDBJ whole genome shotgun (WGS) entry which is preliminary data.</text>
</comment>
<organism evidence="2 3">
    <name type="scientific">Solanum tuberosum</name>
    <name type="common">Potato</name>
    <dbReference type="NCBI Taxonomy" id="4113"/>
    <lineage>
        <taxon>Eukaryota</taxon>
        <taxon>Viridiplantae</taxon>
        <taxon>Streptophyta</taxon>
        <taxon>Embryophyta</taxon>
        <taxon>Tracheophyta</taxon>
        <taxon>Spermatophyta</taxon>
        <taxon>Magnoliopsida</taxon>
        <taxon>eudicotyledons</taxon>
        <taxon>Gunneridae</taxon>
        <taxon>Pentapetalae</taxon>
        <taxon>asterids</taxon>
        <taxon>lamiids</taxon>
        <taxon>Solanales</taxon>
        <taxon>Solanaceae</taxon>
        <taxon>Solanoideae</taxon>
        <taxon>Solaneae</taxon>
        <taxon>Solanum</taxon>
    </lineage>
</organism>